<reference evidence="1 2" key="1">
    <citation type="submission" date="2021-12" db="EMBL/GenBank/DDBJ databases">
        <title>Genome sequencing of bacteria with rrn-lacking chromosome and rrn-plasmid.</title>
        <authorList>
            <person name="Anda M."/>
            <person name="Iwasaki W."/>
        </authorList>
    </citation>
    <scope>NUCLEOTIDE SEQUENCE [LARGE SCALE GENOMIC DNA]</scope>
    <source>
        <strain evidence="1 2">NBRC 101262</strain>
    </source>
</reference>
<dbReference type="Proteomes" id="UP001354989">
    <property type="component" value="Chromosome"/>
</dbReference>
<sequence>MVENCLQEVLQHLQLEHAFFRENPLFSLLKNKLVSRDEKLAIVPKLHFLMMGLQDIFLLSEDHRKQSDLIQSQINRHCLAHFSSWQQYMHDAELLASNGHFCYPPCSTALFQQDDLHLRRTQYLAVHHIVKNEHQPFFKLIVLMTLETSLRKIIEELHCITKKLPISRKLQFIQPQSVNTSLLFWLMQKNQEKGLHCSSAQALISTEIMSEIYSLLNQTLHQWSTTSSPSIPL</sequence>
<name>A0ABM7VEG2_9BACT</name>
<organism evidence="1 2">
    <name type="scientific">Persicobacter psychrovividus</name>
    <dbReference type="NCBI Taxonomy" id="387638"/>
    <lineage>
        <taxon>Bacteria</taxon>
        <taxon>Pseudomonadati</taxon>
        <taxon>Bacteroidota</taxon>
        <taxon>Cytophagia</taxon>
        <taxon>Cytophagales</taxon>
        <taxon>Persicobacteraceae</taxon>
        <taxon>Persicobacter</taxon>
    </lineage>
</organism>
<keyword evidence="2" id="KW-1185">Reference proteome</keyword>
<proteinExistence type="predicted"/>
<evidence type="ECO:0000313" key="1">
    <source>
        <dbReference type="EMBL" id="BDC99336.1"/>
    </source>
</evidence>
<accession>A0ABM7VEG2</accession>
<dbReference type="EMBL" id="AP025292">
    <property type="protein sequence ID" value="BDC99336.1"/>
    <property type="molecule type" value="Genomic_DNA"/>
</dbReference>
<protein>
    <submittedName>
        <fullName evidence="1">Uncharacterized protein</fullName>
    </submittedName>
</protein>
<evidence type="ECO:0000313" key="2">
    <source>
        <dbReference type="Proteomes" id="UP001354989"/>
    </source>
</evidence>
<gene>
    <name evidence="1" type="ORF">PEPS_16170</name>
</gene>